<keyword evidence="2" id="KW-1185">Reference proteome</keyword>
<dbReference type="SUPFAM" id="SSF48498">
    <property type="entry name" value="Tetracyclin repressor-like, C-terminal domain"/>
    <property type="match status" value="1"/>
</dbReference>
<proteinExistence type="predicted"/>
<dbReference type="EMBL" id="JACCCO010000001">
    <property type="protein sequence ID" value="NYF39402.1"/>
    <property type="molecule type" value="Genomic_DNA"/>
</dbReference>
<dbReference type="InterPro" id="IPR036271">
    <property type="entry name" value="Tet_transcr_reg_TetR-rel_C_sf"/>
</dbReference>
<comment type="caution">
    <text evidence="1">The sequence shown here is derived from an EMBL/GenBank/DDBJ whole genome shotgun (WGS) entry which is preliminary data.</text>
</comment>
<dbReference type="RefSeq" id="WP_179819064.1">
    <property type="nucleotide sequence ID" value="NZ_JACCCO010000001.1"/>
</dbReference>
<accession>A0A852UQN1</accession>
<evidence type="ECO:0000313" key="2">
    <source>
        <dbReference type="Proteomes" id="UP000576393"/>
    </source>
</evidence>
<name>A0A852UQN1_9ACTN</name>
<reference evidence="1 2" key="1">
    <citation type="submission" date="2020-07" db="EMBL/GenBank/DDBJ databases">
        <title>Sequencing the genomes of 1000 actinobacteria strains.</title>
        <authorList>
            <person name="Klenk H.-P."/>
        </authorList>
    </citation>
    <scope>NUCLEOTIDE SEQUENCE [LARGE SCALE GENOMIC DNA]</scope>
    <source>
        <strain evidence="1 2">DSM 45763</strain>
    </source>
</reference>
<organism evidence="1 2">
    <name type="scientific">Streptosporangium sandarakinum</name>
    <dbReference type="NCBI Taxonomy" id="1260955"/>
    <lineage>
        <taxon>Bacteria</taxon>
        <taxon>Bacillati</taxon>
        <taxon>Actinomycetota</taxon>
        <taxon>Actinomycetes</taxon>
        <taxon>Streptosporangiales</taxon>
        <taxon>Streptosporangiaceae</taxon>
        <taxon>Streptosporangium</taxon>
    </lineage>
</organism>
<evidence type="ECO:0000313" key="1">
    <source>
        <dbReference type="EMBL" id="NYF39402.1"/>
    </source>
</evidence>
<gene>
    <name evidence="1" type="ORF">HDA43_001561</name>
</gene>
<sequence length="61" mass="6776">MLRSMLTHPEAADAVRAALGGQVDRVGAELPSDDARLRDAPREEIDRLLRPALRALLDERE</sequence>
<dbReference type="AlphaFoldDB" id="A0A852UQN1"/>
<dbReference type="Proteomes" id="UP000576393">
    <property type="component" value="Unassembled WGS sequence"/>
</dbReference>
<protein>
    <submittedName>
        <fullName evidence="1">Uncharacterized protein</fullName>
    </submittedName>
</protein>